<dbReference type="Gene3D" id="3.40.190.290">
    <property type="match status" value="1"/>
</dbReference>
<dbReference type="Proteomes" id="UP000584642">
    <property type="component" value="Unassembled WGS sequence"/>
</dbReference>
<organism evidence="6 7">
    <name type="scientific">Azospirillum oleiclasticum</name>
    <dbReference type="NCBI Taxonomy" id="2735135"/>
    <lineage>
        <taxon>Bacteria</taxon>
        <taxon>Pseudomonadati</taxon>
        <taxon>Pseudomonadota</taxon>
        <taxon>Alphaproteobacteria</taxon>
        <taxon>Rhodospirillales</taxon>
        <taxon>Azospirillaceae</taxon>
        <taxon>Azospirillum</taxon>
    </lineage>
</organism>
<evidence type="ECO:0000256" key="3">
    <source>
        <dbReference type="ARBA" id="ARBA00023125"/>
    </source>
</evidence>
<dbReference type="CDD" id="cd08422">
    <property type="entry name" value="PBP2_CrgA_like"/>
    <property type="match status" value="1"/>
</dbReference>
<dbReference type="Pfam" id="PF03466">
    <property type="entry name" value="LysR_substrate"/>
    <property type="match status" value="1"/>
</dbReference>
<proteinExistence type="inferred from homology"/>
<keyword evidence="2" id="KW-0805">Transcription regulation</keyword>
<keyword evidence="4" id="KW-0804">Transcription</keyword>
<keyword evidence="3" id="KW-0238">DNA-binding</keyword>
<dbReference type="SUPFAM" id="SSF53850">
    <property type="entry name" value="Periplasmic binding protein-like II"/>
    <property type="match status" value="1"/>
</dbReference>
<sequence length="305" mass="32296">MGTSLHGIPEFVAVADGGGFSAAGRRLGLSKSLVSERVAALEARLGTRLLARTTRRVALTEAGAAYLERARRVLDEAAGAEAAVQALHGEPRGRLRVATSVGLAAGELAPLLPAFHARHPAVEVELLADDRVVDLVAERIDVALRAALPVNPAQIARRVAPIRYAIAAAPAYLARHGHPVHPAELSGHACVLYGPDSPWDELRFRRGEEEVGVRLSGFLRTQAPLVAGAAIAAGCGIGLVMSLGVPRAVRDGALVTLFPDWQLVGYEGRDLWAVYPDNRHIPPKVRAFIDFLAAQERFGGSGVQA</sequence>
<dbReference type="Gene3D" id="1.10.10.10">
    <property type="entry name" value="Winged helix-like DNA-binding domain superfamily/Winged helix DNA-binding domain"/>
    <property type="match status" value="1"/>
</dbReference>
<protein>
    <submittedName>
        <fullName evidence="6">LysR family transcriptional regulator</fullName>
    </submittedName>
</protein>
<keyword evidence="7" id="KW-1185">Reference proteome</keyword>
<dbReference type="InterPro" id="IPR058163">
    <property type="entry name" value="LysR-type_TF_proteobact-type"/>
</dbReference>
<dbReference type="PANTHER" id="PTHR30537:SF5">
    <property type="entry name" value="HTH-TYPE TRANSCRIPTIONAL ACTIVATOR TTDR-RELATED"/>
    <property type="match status" value="1"/>
</dbReference>
<feature type="domain" description="HTH lysR-type" evidence="5">
    <location>
        <begin position="11"/>
        <end position="60"/>
    </location>
</feature>
<dbReference type="InterPro" id="IPR000847">
    <property type="entry name" value="LysR_HTH_N"/>
</dbReference>
<evidence type="ECO:0000256" key="4">
    <source>
        <dbReference type="ARBA" id="ARBA00023163"/>
    </source>
</evidence>
<reference evidence="6 7" key="1">
    <citation type="submission" date="2020-05" db="EMBL/GenBank/DDBJ databases">
        <title>Azospirillum oleiclasticum sp. nov, a nitrogen-fixing and heavy crude oil-emulsifying bacterium isolated from the crude oil of Yumen Oilfield.</title>
        <authorList>
            <person name="Wu D."/>
            <person name="Cai M."/>
            <person name="Zhang X."/>
        </authorList>
    </citation>
    <scope>NUCLEOTIDE SEQUENCE [LARGE SCALE GENOMIC DNA]</scope>
    <source>
        <strain evidence="6 7">ROY-1-1-2</strain>
    </source>
</reference>
<evidence type="ECO:0000259" key="5">
    <source>
        <dbReference type="PROSITE" id="PS50931"/>
    </source>
</evidence>
<comment type="similarity">
    <text evidence="1">Belongs to the LysR transcriptional regulatory family.</text>
</comment>
<dbReference type="EMBL" id="JABFDB010000038">
    <property type="protein sequence ID" value="NYZ24278.1"/>
    <property type="molecule type" value="Genomic_DNA"/>
</dbReference>
<evidence type="ECO:0000256" key="1">
    <source>
        <dbReference type="ARBA" id="ARBA00009437"/>
    </source>
</evidence>
<dbReference type="RefSeq" id="WP_180286052.1">
    <property type="nucleotide sequence ID" value="NZ_JABFDB010000038.1"/>
</dbReference>
<accession>A0ABX2TM17</accession>
<evidence type="ECO:0000313" key="7">
    <source>
        <dbReference type="Proteomes" id="UP000584642"/>
    </source>
</evidence>
<dbReference type="SUPFAM" id="SSF46785">
    <property type="entry name" value="Winged helix' DNA-binding domain"/>
    <property type="match status" value="1"/>
</dbReference>
<dbReference type="InterPro" id="IPR036388">
    <property type="entry name" value="WH-like_DNA-bd_sf"/>
</dbReference>
<dbReference type="PANTHER" id="PTHR30537">
    <property type="entry name" value="HTH-TYPE TRANSCRIPTIONAL REGULATOR"/>
    <property type="match status" value="1"/>
</dbReference>
<dbReference type="PROSITE" id="PS50931">
    <property type="entry name" value="HTH_LYSR"/>
    <property type="match status" value="1"/>
</dbReference>
<dbReference type="InterPro" id="IPR005119">
    <property type="entry name" value="LysR_subst-bd"/>
</dbReference>
<gene>
    <name evidence="6" type="ORF">HND93_31615</name>
</gene>
<comment type="caution">
    <text evidence="6">The sequence shown here is derived from an EMBL/GenBank/DDBJ whole genome shotgun (WGS) entry which is preliminary data.</text>
</comment>
<dbReference type="InterPro" id="IPR036390">
    <property type="entry name" value="WH_DNA-bd_sf"/>
</dbReference>
<evidence type="ECO:0000256" key="2">
    <source>
        <dbReference type="ARBA" id="ARBA00023015"/>
    </source>
</evidence>
<evidence type="ECO:0000313" key="6">
    <source>
        <dbReference type="EMBL" id="NYZ24278.1"/>
    </source>
</evidence>
<dbReference type="Pfam" id="PF00126">
    <property type="entry name" value="HTH_1"/>
    <property type="match status" value="1"/>
</dbReference>
<name>A0ABX2TM17_9PROT</name>